<reference evidence="10 11" key="1">
    <citation type="journal article" date="2015" name="Nature">
        <title>rRNA introns, odd ribosomes, and small enigmatic genomes across a large radiation of phyla.</title>
        <authorList>
            <person name="Brown C.T."/>
            <person name="Hug L.A."/>
            <person name="Thomas B.C."/>
            <person name="Sharon I."/>
            <person name="Castelle C.J."/>
            <person name="Singh A."/>
            <person name="Wilkins M.J."/>
            <person name="Williams K.H."/>
            <person name="Banfield J.F."/>
        </authorList>
    </citation>
    <scope>NUCLEOTIDE SEQUENCE [LARGE SCALE GENOMIC DNA]</scope>
</reference>
<dbReference type="GO" id="GO:0009306">
    <property type="term" value="P:protein secretion"/>
    <property type="evidence" value="ECO:0007669"/>
    <property type="project" value="UniProtKB-UniRule"/>
</dbReference>
<evidence type="ECO:0000256" key="3">
    <source>
        <dbReference type="ARBA" id="ARBA00022448"/>
    </source>
</evidence>
<comment type="caution">
    <text evidence="9">Lacks conserved residue(s) required for the propagation of feature annotation.</text>
</comment>
<evidence type="ECO:0000256" key="8">
    <source>
        <dbReference type="ARBA" id="ARBA00023136"/>
    </source>
</evidence>
<evidence type="ECO:0000256" key="6">
    <source>
        <dbReference type="ARBA" id="ARBA00022989"/>
    </source>
</evidence>
<organism evidence="10 11">
    <name type="scientific">Candidatus Beckwithbacteria bacterium GW2011_GWB1_47_15</name>
    <dbReference type="NCBI Taxonomy" id="1618371"/>
    <lineage>
        <taxon>Bacteria</taxon>
        <taxon>Candidatus Beckwithiibacteriota</taxon>
    </lineage>
</organism>
<dbReference type="EMBL" id="LCNT01000007">
    <property type="protein sequence ID" value="KKU60786.1"/>
    <property type="molecule type" value="Genomic_DNA"/>
</dbReference>
<evidence type="ECO:0000313" key="10">
    <source>
        <dbReference type="EMBL" id="KKU60786.1"/>
    </source>
</evidence>
<dbReference type="AlphaFoldDB" id="A0A0G1RUK8"/>
<name>A0A0G1RUK8_9BACT</name>
<keyword evidence="4 9" id="KW-0812">Transmembrane</keyword>
<evidence type="ECO:0000256" key="4">
    <source>
        <dbReference type="ARBA" id="ARBA00022692"/>
    </source>
</evidence>
<comment type="caution">
    <text evidence="10">The sequence shown here is derived from an EMBL/GenBank/DDBJ whole genome shotgun (WGS) entry which is preliminary data.</text>
</comment>
<dbReference type="PRINTS" id="PR01651">
    <property type="entry name" value="SECGEXPORT"/>
</dbReference>
<comment type="similarity">
    <text evidence="2 9">Belongs to the SecG family.</text>
</comment>
<accession>A0A0G1RUK8</accession>
<protein>
    <recommendedName>
        <fullName evidence="9">Protein-export membrane protein SecG</fullName>
    </recommendedName>
</protein>
<keyword evidence="8 9" id="KW-0472">Membrane</keyword>
<evidence type="ECO:0000256" key="9">
    <source>
        <dbReference type="RuleBase" id="RU365087"/>
    </source>
</evidence>
<comment type="subcellular location">
    <subcellularLocation>
        <location evidence="9">Cell membrane</location>
        <topology evidence="9">Multi-pass membrane protein</topology>
    </subcellularLocation>
    <subcellularLocation>
        <location evidence="1">Membrane</location>
        <topology evidence="1">Multi-pass membrane protein</topology>
    </subcellularLocation>
</comment>
<sequence>MILKLIQILVSVFLIAVILLQAKGTGLGSAFGGSGQMYHSKRGVEKIVFYLTIILAVIFVLLSLVNLKL</sequence>
<evidence type="ECO:0000256" key="1">
    <source>
        <dbReference type="ARBA" id="ARBA00004141"/>
    </source>
</evidence>
<dbReference type="Pfam" id="PF03840">
    <property type="entry name" value="SecG"/>
    <property type="match status" value="1"/>
</dbReference>
<keyword evidence="3 9" id="KW-0813">Transport</keyword>
<evidence type="ECO:0000313" key="11">
    <source>
        <dbReference type="Proteomes" id="UP000033860"/>
    </source>
</evidence>
<keyword evidence="7 9" id="KW-0811">Translocation</keyword>
<gene>
    <name evidence="10" type="ORF">UX85_C0007G0073</name>
</gene>
<keyword evidence="9" id="KW-1003">Cell membrane</keyword>
<keyword evidence="5 9" id="KW-0653">Protein transport</keyword>
<proteinExistence type="inferred from homology"/>
<comment type="function">
    <text evidence="9">Involved in protein export. Participates in an early event of protein translocation.</text>
</comment>
<dbReference type="InterPro" id="IPR004692">
    <property type="entry name" value="SecG"/>
</dbReference>
<dbReference type="NCBIfam" id="TIGR00810">
    <property type="entry name" value="secG"/>
    <property type="match status" value="1"/>
</dbReference>
<evidence type="ECO:0000256" key="7">
    <source>
        <dbReference type="ARBA" id="ARBA00023010"/>
    </source>
</evidence>
<keyword evidence="6 9" id="KW-1133">Transmembrane helix</keyword>
<evidence type="ECO:0000256" key="5">
    <source>
        <dbReference type="ARBA" id="ARBA00022927"/>
    </source>
</evidence>
<evidence type="ECO:0000256" key="2">
    <source>
        <dbReference type="ARBA" id="ARBA00008445"/>
    </source>
</evidence>
<dbReference type="GO" id="GO:0015450">
    <property type="term" value="F:protein-transporting ATPase activity"/>
    <property type="evidence" value="ECO:0007669"/>
    <property type="project" value="UniProtKB-UniRule"/>
</dbReference>
<dbReference type="GO" id="GO:0005886">
    <property type="term" value="C:plasma membrane"/>
    <property type="evidence" value="ECO:0007669"/>
    <property type="project" value="UniProtKB-SubCell"/>
</dbReference>
<dbReference type="Proteomes" id="UP000033860">
    <property type="component" value="Unassembled WGS sequence"/>
</dbReference>
<feature type="transmembrane region" description="Helical" evidence="9">
    <location>
        <begin position="48"/>
        <end position="67"/>
    </location>
</feature>